<evidence type="ECO:0000313" key="3">
    <source>
        <dbReference type="Proteomes" id="UP001346877"/>
    </source>
</evidence>
<dbReference type="RefSeq" id="WP_328376670.1">
    <property type="nucleotide sequence ID" value="NZ_CP107936.1"/>
</dbReference>
<proteinExistence type="predicted"/>
<protein>
    <recommendedName>
        <fullName evidence="4">MYXO-CTERM domain-containing protein</fullName>
    </recommendedName>
</protein>
<gene>
    <name evidence="2" type="ORF">OG375_16195</name>
</gene>
<sequence length="93" mass="10144">MGRHLFPGLLDRKLARDGYDSQQTGEKIDPATWRDNLDHPGDEDTDRGTAGVFHDRARDRSAALWVGTHKPALSGVALAAAGLTLAAVARRRR</sequence>
<evidence type="ECO:0000256" key="1">
    <source>
        <dbReference type="SAM" id="MobiDB-lite"/>
    </source>
</evidence>
<keyword evidence="3" id="KW-1185">Reference proteome</keyword>
<evidence type="ECO:0008006" key="4">
    <source>
        <dbReference type="Google" id="ProtNLM"/>
    </source>
</evidence>
<dbReference type="Proteomes" id="UP001346877">
    <property type="component" value="Chromosome"/>
</dbReference>
<dbReference type="EMBL" id="CP107941">
    <property type="protein sequence ID" value="WUI86250.1"/>
    <property type="molecule type" value="Genomic_DNA"/>
</dbReference>
<evidence type="ECO:0000313" key="2">
    <source>
        <dbReference type="EMBL" id="WUI86250.1"/>
    </source>
</evidence>
<organism evidence="2 3">
    <name type="scientific">Micromonospora zamorensis</name>
    <dbReference type="NCBI Taxonomy" id="709883"/>
    <lineage>
        <taxon>Bacteria</taxon>
        <taxon>Bacillati</taxon>
        <taxon>Actinomycetota</taxon>
        <taxon>Actinomycetes</taxon>
        <taxon>Micromonosporales</taxon>
        <taxon>Micromonosporaceae</taxon>
        <taxon>Micromonospora</taxon>
    </lineage>
</organism>
<feature type="region of interest" description="Disordered" evidence="1">
    <location>
        <begin position="16"/>
        <end position="50"/>
    </location>
</feature>
<reference evidence="2 3" key="1">
    <citation type="submission" date="2022-10" db="EMBL/GenBank/DDBJ databases">
        <title>The complete genomes of actinobacterial strains from the NBC collection.</title>
        <authorList>
            <person name="Joergensen T.S."/>
            <person name="Alvarez Arevalo M."/>
            <person name="Sterndorff E.B."/>
            <person name="Faurdal D."/>
            <person name="Vuksanovic O."/>
            <person name="Mourched A.-S."/>
            <person name="Charusanti P."/>
            <person name="Shaw S."/>
            <person name="Blin K."/>
            <person name="Weber T."/>
        </authorList>
    </citation>
    <scope>NUCLEOTIDE SEQUENCE [LARGE SCALE GENOMIC DNA]</scope>
    <source>
        <strain evidence="2 3">NBC_00396</strain>
    </source>
</reference>
<accession>A0ABZ1PR70</accession>
<name>A0ABZ1PR70_9ACTN</name>